<keyword evidence="2" id="KW-1185">Reference proteome</keyword>
<evidence type="ECO:0000313" key="1">
    <source>
        <dbReference type="EMBL" id="RRA89319.1"/>
    </source>
</evidence>
<evidence type="ECO:0000313" key="2">
    <source>
        <dbReference type="Proteomes" id="UP000268372"/>
    </source>
</evidence>
<comment type="caution">
    <text evidence="1">The sequence shown here is derived from an EMBL/GenBank/DDBJ whole genome shotgun (WGS) entry which is preliminary data.</text>
</comment>
<dbReference type="AlphaFoldDB" id="A0A3P1AJK1"/>
<name>A0A3P1AJK1_9FLAO</name>
<gene>
    <name evidence="1" type="ORF">EG242_14425</name>
</gene>
<sequence>MIFESDITIYKGTFSNLKNDGTKVWSFGTRGKSDLKNLKYSGLLNINQNMAGALGHELIHTLDPKSSSALYPKLPESSIESLPESVGKQIHYDLMPSQYK</sequence>
<protein>
    <submittedName>
        <fullName evidence="1">Uncharacterized protein</fullName>
    </submittedName>
</protein>
<organism evidence="1 2">
    <name type="scientific">Paenimyroides viscosum</name>
    <dbReference type="NCBI Taxonomy" id="2488729"/>
    <lineage>
        <taxon>Bacteria</taxon>
        <taxon>Pseudomonadati</taxon>
        <taxon>Bacteroidota</taxon>
        <taxon>Flavobacteriia</taxon>
        <taxon>Flavobacteriales</taxon>
        <taxon>Flavobacteriaceae</taxon>
        <taxon>Paenimyroides</taxon>
    </lineage>
</organism>
<dbReference type="RefSeq" id="WP_124900601.1">
    <property type="nucleotide sequence ID" value="NZ_RQTJ01000059.1"/>
</dbReference>
<dbReference type="OrthoDB" id="9997844at2"/>
<reference evidence="1 2" key="1">
    <citation type="submission" date="2018-11" db="EMBL/GenBank/DDBJ databases">
        <title>Flavobacterium sp. nov., YIM 102796 draft genome.</title>
        <authorList>
            <person name="Li G."/>
            <person name="Jiang Y."/>
        </authorList>
    </citation>
    <scope>NUCLEOTIDE SEQUENCE [LARGE SCALE GENOMIC DNA]</scope>
    <source>
        <strain evidence="1 2">YIM 102796</strain>
    </source>
</reference>
<accession>A0A3P1AJK1</accession>
<proteinExistence type="predicted"/>
<dbReference type="EMBL" id="RQTJ01000059">
    <property type="protein sequence ID" value="RRA89319.1"/>
    <property type="molecule type" value="Genomic_DNA"/>
</dbReference>
<dbReference type="Proteomes" id="UP000268372">
    <property type="component" value="Unassembled WGS sequence"/>
</dbReference>